<dbReference type="Pfam" id="PF04575">
    <property type="entry name" value="SlipAM"/>
    <property type="match status" value="1"/>
</dbReference>
<gene>
    <name evidence="2" type="ORF">LZ496_04295</name>
</gene>
<dbReference type="SUPFAM" id="SSF48452">
    <property type="entry name" value="TPR-like"/>
    <property type="match status" value="1"/>
</dbReference>
<reference evidence="2 3" key="1">
    <citation type="submission" date="2022-05" db="EMBL/GenBank/DDBJ databases">
        <authorList>
            <person name="Jo J.-H."/>
            <person name="Im W.-T."/>
        </authorList>
    </citation>
    <scope>NUCLEOTIDE SEQUENCE [LARGE SCALE GENOMIC DNA]</scope>
    <source>
        <strain evidence="2 3">NSE70-1</strain>
    </source>
</reference>
<keyword evidence="2" id="KW-0449">Lipoprotein</keyword>
<dbReference type="InterPro" id="IPR011990">
    <property type="entry name" value="TPR-like_helical_dom_sf"/>
</dbReference>
<evidence type="ECO:0000313" key="2">
    <source>
        <dbReference type="EMBL" id="MCL6698005.1"/>
    </source>
</evidence>
<dbReference type="Gene3D" id="1.25.40.10">
    <property type="entry name" value="Tetratricopeptide repeat domain"/>
    <property type="match status" value="1"/>
</dbReference>
<dbReference type="InterPro" id="IPR007655">
    <property type="entry name" value="Slam_C"/>
</dbReference>
<dbReference type="RefSeq" id="WP_249903351.1">
    <property type="nucleotide sequence ID" value="NZ_JAMGBA010000001.1"/>
</dbReference>
<name>A0ABT0RSN4_9SPHN</name>
<organism evidence="2 3">
    <name type="scientific">Sphingomonas caseinilyticus</name>
    <dbReference type="NCBI Taxonomy" id="2908205"/>
    <lineage>
        <taxon>Bacteria</taxon>
        <taxon>Pseudomonadati</taxon>
        <taxon>Pseudomonadota</taxon>
        <taxon>Alphaproteobacteria</taxon>
        <taxon>Sphingomonadales</taxon>
        <taxon>Sphingomonadaceae</taxon>
        <taxon>Sphingomonas</taxon>
    </lineage>
</organism>
<feature type="domain" description="Surface lipoprotein assembly modifier C-terminal" evidence="1">
    <location>
        <begin position="170"/>
        <end position="449"/>
    </location>
</feature>
<proteinExistence type="predicted"/>
<comment type="caution">
    <text evidence="2">The sequence shown here is derived from an EMBL/GenBank/DDBJ whole genome shotgun (WGS) entry which is preliminary data.</text>
</comment>
<dbReference type="Proteomes" id="UP001203410">
    <property type="component" value="Unassembled WGS sequence"/>
</dbReference>
<evidence type="ECO:0000259" key="1">
    <source>
        <dbReference type="Pfam" id="PF04575"/>
    </source>
</evidence>
<accession>A0ABT0RSN4</accession>
<protein>
    <submittedName>
        <fullName evidence="2">Surface lipoprotein assembly modifier</fullName>
    </submittedName>
</protein>
<evidence type="ECO:0000313" key="3">
    <source>
        <dbReference type="Proteomes" id="UP001203410"/>
    </source>
</evidence>
<dbReference type="EMBL" id="JAMGBA010000001">
    <property type="protein sequence ID" value="MCL6698005.1"/>
    <property type="molecule type" value="Genomic_DNA"/>
</dbReference>
<sequence>MLAGADVCLLIVAMQLSASGEQLILPKQYSQAPPRQNIQLNSGQMLALAAQAQERGDIATAQAAYRALAEDPNPEVRIEAMFRHGKLMVQSGRPREGATLLRKVVDARPEAIAARLELARTLDLLGDKDGAWREVRAVQAKGLPIEVARLVDRYSEALRAVRPAGASFEIAIAPDTNINRSTNSNTLETVLGDFDIQEDSKATSGMGVALDGQVYRRFGIGGGSHNLLLRLSGAADLYKKSSYADIVLDFAAGPELQFGNNRINLEVAATQRWYGLEPYVRAARFSASLIRPLGRRMQMQLAGSAGVSDNQLNNLQDAKTFFGRAKFERALSPTTGVALNLSGFRNSASDAGYSTTEWRTALLAWKEMGRATFTAEAEFGRLQADERLLLFPSKRSETYYGFTLGATFRQVQLGGFAPITRIRFERNQSTIEFYDYKRTRAEFGVTRAF</sequence>
<keyword evidence="3" id="KW-1185">Reference proteome</keyword>